<evidence type="ECO:0000313" key="5">
    <source>
        <dbReference type="Proteomes" id="UP000008495"/>
    </source>
</evidence>
<dbReference type="AlphaFoldDB" id="K6VTK4"/>
<evidence type="ECO:0000256" key="1">
    <source>
        <dbReference type="ARBA" id="ARBA00022527"/>
    </source>
</evidence>
<name>K6VTK4_9MICO</name>
<dbReference type="Gene3D" id="3.30.565.10">
    <property type="entry name" value="Histidine kinase-like ATPase, C-terminal domain"/>
    <property type="match status" value="1"/>
</dbReference>
<evidence type="ECO:0000256" key="2">
    <source>
        <dbReference type="SAM" id="MobiDB-lite"/>
    </source>
</evidence>
<keyword evidence="1" id="KW-0808">Transferase</keyword>
<dbReference type="RefSeq" id="WP_006503422.1">
    <property type="nucleotide sequence ID" value="NZ_BAGZ01000016.1"/>
</dbReference>
<feature type="domain" description="Histidine kinase/HSP90-like ATPase" evidence="3">
    <location>
        <begin position="39"/>
        <end position="152"/>
    </location>
</feature>
<dbReference type="STRING" id="100225.SAMN05421595_2319"/>
<reference evidence="4 5" key="1">
    <citation type="submission" date="2012-08" db="EMBL/GenBank/DDBJ databases">
        <title>Whole genome shotgun sequence of Austwickia chelonae NBRC 105200.</title>
        <authorList>
            <person name="Yoshida I."/>
            <person name="Hosoyama A."/>
            <person name="Tsuchikane K."/>
            <person name="Katsumata H."/>
            <person name="Ando Y."/>
            <person name="Ohji S."/>
            <person name="Hamada M."/>
            <person name="Tamura T."/>
            <person name="Yamazoe A."/>
            <person name="Yamazaki S."/>
            <person name="Fujita N."/>
        </authorList>
    </citation>
    <scope>NUCLEOTIDE SEQUENCE [LARGE SCALE GENOMIC DNA]</scope>
    <source>
        <strain evidence="4 5">NBRC 105200</strain>
    </source>
</reference>
<proteinExistence type="predicted"/>
<dbReference type="Proteomes" id="UP000008495">
    <property type="component" value="Unassembled WGS sequence"/>
</dbReference>
<feature type="compositionally biased region" description="Polar residues" evidence="2">
    <location>
        <begin position="19"/>
        <end position="30"/>
    </location>
</feature>
<comment type="caution">
    <text evidence="4">The sequence shown here is derived from an EMBL/GenBank/DDBJ whole genome shotgun (WGS) entry which is preliminary data.</text>
</comment>
<dbReference type="PANTHER" id="PTHR35526:SF3">
    <property type="entry name" value="ANTI-SIGMA-F FACTOR RSBW"/>
    <property type="match status" value="1"/>
</dbReference>
<accession>K6VTK4</accession>
<dbReference type="Pfam" id="PF13581">
    <property type="entry name" value="HATPase_c_2"/>
    <property type="match status" value="1"/>
</dbReference>
<dbReference type="PANTHER" id="PTHR35526">
    <property type="entry name" value="ANTI-SIGMA-F FACTOR RSBW-RELATED"/>
    <property type="match status" value="1"/>
</dbReference>
<keyword evidence="1" id="KW-0723">Serine/threonine-protein kinase</keyword>
<feature type="region of interest" description="Disordered" evidence="2">
    <location>
        <begin position="1"/>
        <end position="30"/>
    </location>
</feature>
<dbReference type="InterPro" id="IPR036890">
    <property type="entry name" value="HATPase_C_sf"/>
</dbReference>
<dbReference type="EMBL" id="BAGZ01000016">
    <property type="protein sequence ID" value="GAB78665.1"/>
    <property type="molecule type" value="Genomic_DNA"/>
</dbReference>
<organism evidence="4 5">
    <name type="scientific">Austwickia chelonae NBRC 105200</name>
    <dbReference type="NCBI Taxonomy" id="1184607"/>
    <lineage>
        <taxon>Bacteria</taxon>
        <taxon>Bacillati</taxon>
        <taxon>Actinomycetota</taxon>
        <taxon>Actinomycetes</taxon>
        <taxon>Micrococcales</taxon>
        <taxon>Dermatophilaceae</taxon>
        <taxon>Austwickia</taxon>
    </lineage>
</organism>
<evidence type="ECO:0000313" key="4">
    <source>
        <dbReference type="EMBL" id="GAB78665.1"/>
    </source>
</evidence>
<gene>
    <name evidence="4" type="ORF">AUCHE_16_00840</name>
</gene>
<dbReference type="GO" id="GO:0004674">
    <property type="term" value="F:protein serine/threonine kinase activity"/>
    <property type="evidence" value="ECO:0007669"/>
    <property type="project" value="UniProtKB-KW"/>
</dbReference>
<protein>
    <recommendedName>
        <fullName evidence="3">Histidine kinase/HSP90-like ATPase domain-containing protein</fullName>
    </recommendedName>
</protein>
<dbReference type="eggNOG" id="COG3920">
    <property type="taxonomic scope" value="Bacteria"/>
</dbReference>
<dbReference type="SUPFAM" id="SSF55874">
    <property type="entry name" value="ATPase domain of HSP90 chaperone/DNA topoisomerase II/histidine kinase"/>
    <property type="match status" value="1"/>
</dbReference>
<dbReference type="CDD" id="cd16936">
    <property type="entry name" value="HATPase_RsbW-like"/>
    <property type="match status" value="1"/>
</dbReference>
<evidence type="ECO:0000259" key="3">
    <source>
        <dbReference type="Pfam" id="PF13581"/>
    </source>
</evidence>
<dbReference type="InterPro" id="IPR050267">
    <property type="entry name" value="Anti-sigma-factor_SerPK"/>
</dbReference>
<dbReference type="InterPro" id="IPR003594">
    <property type="entry name" value="HATPase_dom"/>
</dbReference>
<keyword evidence="1" id="KW-0418">Kinase</keyword>
<keyword evidence="5" id="KW-1185">Reference proteome</keyword>
<sequence length="162" mass="17255">MSDEPGAVAVETDPDADEGTTSGGLQTEGQRSVRIVHGVESVPQIRQILHEDLTARGVDVEIIGEVETVASELVANAVKHAKPLGDGCVRIRWKVKGGTVEVEVSDGGAATTIRPVPPSPWANSGRGLRIVRSLAHEWGVQDDKNGRTVWASLGGPSRRRRL</sequence>